<dbReference type="OMA" id="VWMYAQR"/>
<evidence type="ECO:0000313" key="2">
    <source>
        <dbReference type="Proteomes" id="UP000005238"/>
    </source>
</evidence>
<proteinExistence type="predicted"/>
<dbReference type="RefSeq" id="XP_067748486.1">
    <property type="nucleotide sequence ID" value="XM_067889315.1"/>
</dbReference>
<dbReference type="EMBL" id="DS566001">
    <property type="status" value="NOT_ANNOTATED_CDS"/>
    <property type="molecule type" value="Genomic_DNA"/>
</dbReference>
<dbReference type="VEuPathDB" id="FungiDB:KRP23_4368"/>
<dbReference type="AlphaFoldDB" id="H3GDP5"/>
<accession>H3GDP5</accession>
<reference evidence="2" key="1">
    <citation type="journal article" date="2006" name="Science">
        <title>Phytophthora genome sequences uncover evolutionary origins and mechanisms of pathogenesis.</title>
        <authorList>
            <person name="Tyler B.M."/>
            <person name="Tripathy S."/>
            <person name="Zhang X."/>
            <person name="Dehal P."/>
            <person name="Jiang R.H."/>
            <person name="Aerts A."/>
            <person name="Arredondo F.D."/>
            <person name="Baxter L."/>
            <person name="Bensasson D."/>
            <person name="Beynon J.L."/>
            <person name="Chapman J."/>
            <person name="Damasceno C.M."/>
            <person name="Dorrance A.E."/>
            <person name="Dou D."/>
            <person name="Dickerman A.W."/>
            <person name="Dubchak I.L."/>
            <person name="Garbelotto M."/>
            <person name="Gijzen M."/>
            <person name="Gordon S.G."/>
            <person name="Govers F."/>
            <person name="Grunwald N.J."/>
            <person name="Huang W."/>
            <person name="Ivors K.L."/>
            <person name="Jones R.W."/>
            <person name="Kamoun S."/>
            <person name="Krampis K."/>
            <person name="Lamour K.H."/>
            <person name="Lee M.K."/>
            <person name="McDonald W.H."/>
            <person name="Medina M."/>
            <person name="Meijer H.J."/>
            <person name="Nordberg E.K."/>
            <person name="Maclean D.J."/>
            <person name="Ospina-Giraldo M.D."/>
            <person name="Morris P.F."/>
            <person name="Phuntumart V."/>
            <person name="Putnam N.H."/>
            <person name="Rash S."/>
            <person name="Rose J.K."/>
            <person name="Sakihama Y."/>
            <person name="Salamov A.A."/>
            <person name="Savidor A."/>
            <person name="Scheuring C.F."/>
            <person name="Smith B.M."/>
            <person name="Sobral B.W."/>
            <person name="Terry A."/>
            <person name="Torto-Alalibo T.A."/>
            <person name="Win J."/>
            <person name="Xu Z."/>
            <person name="Zhang H."/>
            <person name="Grigoriev I.V."/>
            <person name="Rokhsar D.S."/>
            <person name="Boore J.L."/>
        </authorList>
    </citation>
    <scope>NUCLEOTIDE SEQUENCE [LARGE SCALE GENOMIC DNA]</scope>
    <source>
        <strain evidence="2">Pr102</strain>
    </source>
</reference>
<dbReference type="Proteomes" id="UP000005238">
    <property type="component" value="Unassembled WGS sequence"/>
</dbReference>
<dbReference type="InParanoid" id="H3GDP5"/>
<evidence type="ECO:0000313" key="1">
    <source>
        <dbReference type="EnsemblProtists" id="Phyra73702"/>
    </source>
</evidence>
<dbReference type="VEuPathDB" id="FungiDB:KRP22_2403"/>
<reference evidence="1" key="2">
    <citation type="submission" date="2015-06" db="UniProtKB">
        <authorList>
            <consortium name="EnsemblProtists"/>
        </authorList>
    </citation>
    <scope>IDENTIFICATION</scope>
    <source>
        <strain evidence="1">Pr102</strain>
    </source>
</reference>
<organism evidence="1 2">
    <name type="scientific">Phytophthora ramorum</name>
    <name type="common">Sudden oak death agent</name>
    <dbReference type="NCBI Taxonomy" id="164328"/>
    <lineage>
        <taxon>Eukaryota</taxon>
        <taxon>Sar</taxon>
        <taxon>Stramenopiles</taxon>
        <taxon>Oomycota</taxon>
        <taxon>Peronosporomycetes</taxon>
        <taxon>Peronosporales</taxon>
        <taxon>Peronosporaceae</taxon>
        <taxon>Phytophthora</taxon>
    </lineage>
</organism>
<protein>
    <recommendedName>
        <fullName evidence="3">PX domain-containing protein</fullName>
    </recommendedName>
</protein>
<dbReference type="EnsemblProtists" id="Phyra73702">
    <property type="protein sequence ID" value="Phyra73702"/>
    <property type="gene ID" value="Phyra73702"/>
</dbReference>
<name>H3GDP5_PHYRM</name>
<keyword evidence="2" id="KW-1185">Reference proteome</keyword>
<dbReference type="OrthoDB" id="113054at2759"/>
<dbReference type="HOGENOM" id="CLU_085932_1_2_1"/>
<dbReference type="GeneID" id="94225135"/>
<sequence>MPSLQQLSKVAVMPTRFSNISAPLAFLEKIHHVEINTTTEHAGVVYYQLGVYLKHNDSHIPTVKVTTCGEQPDYQLDKRFSDFASLRHDVWFHAQRKHEDGNRCEYCGDFMSYIVHSMSQPRLFVKLATSVDARKKLLGRFCNAFIENTLGDKSSCSGYQSIPHIVERFFRQDEA</sequence>
<evidence type="ECO:0008006" key="3">
    <source>
        <dbReference type="Google" id="ProtNLM"/>
    </source>
</evidence>